<dbReference type="SUPFAM" id="SSF53927">
    <property type="entry name" value="Cytidine deaminase-like"/>
    <property type="match status" value="1"/>
</dbReference>
<evidence type="ECO:0000259" key="5">
    <source>
        <dbReference type="PROSITE" id="PS51747"/>
    </source>
</evidence>
<comment type="similarity">
    <text evidence="1">Belongs to the cytidine and deoxycytidylate deaminase family.</text>
</comment>
<dbReference type="InterPro" id="IPR002125">
    <property type="entry name" value="CMP_dCMP_dom"/>
</dbReference>
<dbReference type="GO" id="GO:0008270">
    <property type="term" value="F:zinc ion binding"/>
    <property type="evidence" value="ECO:0007669"/>
    <property type="project" value="InterPro"/>
</dbReference>
<dbReference type="InterPro" id="IPR016193">
    <property type="entry name" value="Cytidine_deaminase-like"/>
</dbReference>
<dbReference type="PROSITE" id="PS51747">
    <property type="entry name" value="CYT_DCMP_DEAMINASES_2"/>
    <property type="match status" value="1"/>
</dbReference>
<reference evidence="6 7" key="1">
    <citation type="submission" date="2015-11" db="EMBL/GenBank/DDBJ databases">
        <title>Sequence of Pedobacter ginsenosidimutans.</title>
        <authorList>
            <person name="Carson E."/>
            <person name="Keyser V."/>
            <person name="Newman J."/>
            <person name="Miller J."/>
        </authorList>
    </citation>
    <scope>NUCLEOTIDE SEQUENCE [LARGE SCALE GENOMIC DNA]</scope>
    <source>
        <strain evidence="6 7">KACC 14530</strain>
    </source>
</reference>
<dbReference type="Gene3D" id="3.40.140.10">
    <property type="entry name" value="Cytidine Deaminase, domain 2"/>
    <property type="match status" value="1"/>
</dbReference>
<dbReference type="GO" id="GO:0047974">
    <property type="term" value="F:guanosine deaminase activity"/>
    <property type="evidence" value="ECO:0007669"/>
    <property type="project" value="TreeGrafter"/>
</dbReference>
<evidence type="ECO:0000256" key="4">
    <source>
        <dbReference type="ARBA" id="ARBA00022833"/>
    </source>
</evidence>
<dbReference type="AlphaFoldDB" id="A0A0T5VQP4"/>
<feature type="domain" description="CMP/dCMP-type deaminase" evidence="5">
    <location>
        <begin position="9"/>
        <end position="140"/>
    </location>
</feature>
<evidence type="ECO:0000313" key="6">
    <source>
        <dbReference type="EMBL" id="KRT16194.1"/>
    </source>
</evidence>
<keyword evidence="7" id="KW-1185">Reference proteome</keyword>
<gene>
    <name evidence="6" type="ORF">ASU31_11500</name>
</gene>
<dbReference type="EMBL" id="LMZQ01000006">
    <property type="protein sequence ID" value="KRT16194.1"/>
    <property type="molecule type" value="Genomic_DNA"/>
</dbReference>
<dbReference type="GO" id="GO:0006152">
    <property type="term" value="P:purine nucleoside catabolic process"/>
    <property type="evidence" value="ECO:0007669"/>
    <property type="project" value="TreeGrafter"/>
</dbReference>
<dbReference type="PANTHER" id="PTHR11079:SF161">
    <property type="entry name" value="CMP_DCMP-TYPE DEAMINASE DOMAIN-CONTAINING PROTEIN"/>
    <property type="match status" value="1"/>
</dbReference>
<accession>A0A0T5VQP4</accession>
<evidence type="ECO:0000313" key="7">
    <source>
        <dbReference type="Proteomes" id="UP000051950"/>
    </source>
</evidence>
<dbReference type="Proteomes" id="UP000051950">
    <property type="component" value="Unassembled WGS sequence"/>
</dbReference>
<keyword evidence="2" id="KW-0479">Metal-binding</keyword>
<dbReference type="PROSITE" id="PS00903">
    <property type="entry name" value="CYT_DCMP_DEAMINASES_1"/>
    <property type="match status" value="1"/>
</dbReference>
<dbReference type="InterPro" id="IPR016192">
    <property type="entry name" value="APOBEC/CMP_deaminase_Zn-bd"/>
</dbReference>
<evidence type="ECO:0000256" key="1">
    <source>
        <dbReference type="ARBA" id="ARBA00006576"/>
    </source>
</evidence>
<dbReference type="FunFam" id="3.40.140.10:FF:000011">
    <property type="entry name" value="tRNA-specific adenosine deaminase"/>
    <property type="match status" value="1"/>
</dbReference>
<sequence length="164" mass="18495">MKDQINMNNQHQEYMRMAIELSVQNVSESIGGPFGAVVVKDGRLIAKSANKVTSTNDPTAHAEVSAIRLACTELNSFDLSGCVIYTSCEPCPMCLGAIYWARIDKIYYANTKADAEHIGFSDKFIYEELDKPMENRSLPVIQLMRDEALSAFRLWETSPMRIEY</sequence>
<protein>
    <submittedName>
        <fullName evidence="6">Guanine deaminase</fullName>
    </submittedName>
</protein>
<dbReference type="STRING" id="687842.ASU31_11500"/>
<keyword evidence="4" id="KW-0862">Zinc</keyword>
<name>A0A0T5VQP4_9SPHI</name>
<organism evidence="6 7">
    <name type="scientific">Pedobacter ginsenosidimutans</name>
    <dbReference type="NCBI Taxonomy" id="687842"/>
    <lineage>
        <taxon>Bacteria</taxon>
        <taxon>Pseudomonadati</taxon>
        <taxon>Bacteroidota</taxon>
        <taxon>Sphingobacteriia</taxon>
        <taxon>Sphingobacteriales</taxon>
        <taxon>Sphingobacteriaceae</taxon>
        <taxon>Pedobacter</taxon>
    </lineage>
</organism>
<proteinExistence type="inferred from homology"/>
<dbReference type="Pfam" id="PF00383">
    <property type="entry name" value="dCMP_cyt_deam_1"/>
    <property type="match status" value="1"/>
</dbReference>
<evidence type="ECO:0000256" key="2">
    <source>
        <dbReference type="ARBA" id="ARBA00022723"/>
    </source>
</evidence>
<evidence type="ECO:0000256" key="3">
    <source>
        <dbReference type="ARBA" id="ARBA00022801"/>
    </source>
</evidence>
<dbReference type="CDD" id="cd01285">
    <property type="entry name" value="nucleoside_deaminase"/>
    <property type="match status" value="1"/>
</dbReference>
<comment type="caution">
    <text evidence="6">The sequence shown here is derived from an EMBL/GenBank/DDBJ whole genome shotgun (WGS) entry which is preliminary data.</text>
</comment>
<dbReference type="PANTHER" id="PTHR11079">
    <property type="entry name" value="CYTOSINE DEAMINASE FAMILY MEMBER"/>
    <property type="match status" value="1"/>
</dbReference>
<keyword evidence="3" id="KW-0378">Hydrolase</keyword>